<reference evidence="15" key="1">
    <citation type="journal article" date="2023" name="Mol. Biol. Evol.">
        <title>Third-Generation Sequencing Reveals the Adaptive Role of the Epigenome in Three Deep-Sea Polychaetes.</title>
        <authorList>
            <person name="Perez M."/>
            <person name="Aroh O."/>
            <person name="Sun Y."/>
            <person name="Lan Y."/>
            <person name="Juniper S.K."/>
            <person name="Young C.R."/>
            <person name="Angers B."/>
            <person name="Qian P.Y."/>
        </authorList>
    </citation>
    <scope>NUCLEOTIDE SEQUENCE</scope>
    <source>
        <strain evidence="15">P08H-3</strain>
    </source>
</reference>
<comment type="caution">
    <text evidence="15">The sequence shown here is derived from an EMBL/GenBank/DDBJ whole genome shotgun (WGS) entry which is preliminary data.</text>
</comment>
<evidence type="ECO:0000313" key="15">
    <source>
        <dbReference type="EMBL" id="KAK2141287.1"/>
    </source>
</evidence>
<evidence type="ECO:0000256" key="7">
    <source>
        <dbReference type="ARBA" id="ARBA00022723"/>
    </source>
</evidence>
<evidence type="ECO:0000256" key="9">
    <source>
        <dbReference type="ARBA" id="ARBA00022833"/>
    </source>
</evidence>
<dbReference type="FunFam" id="3.60.21.10:FF:000035">
    <property type="entry name" value="Lariat debranching enzyme"/>
    <property type="match status" value="1"/>
</dbReference>
<dbReference type="Pfam" id="PF00149">
    <property type="entry name" value="Metallophos"/>
    <property type="match status" value="1"/>
</dbReference>
<dbReference type="GO" id="GO:0046872">
    <property type="term" value="F:metal ion binding"/>
    <property type="evidence" value="ECO:0007669"/>
    <property type="project" value="UniProtKB-KW"/>
</dbReference>
<accession>A0AAD9IVF6</accession>
<dbReference type="Gene3D" id="3.60.21.10">
    <property type="match status" value="1"/>
</dbReference>
<evidence type="ECO:0000256" key="12">
    <source>
        <dbReference type="ARBA" id="ARBA00023242"/>
    </source>
</evidence>
<evidence type="ECO:0000256" key="5">
    <source>
        <dbReference type="ARBA" id="ARBA00006045"/>
    </source>
</evidence>
<name>A0AAD9IVF6_9ANNE</name>
<feature type="domain" description="Lariat debranching enzyme C-terminal" evidence="14">
    <location>
        <begin position="235"/>
        <end position="376"/>
    </location>
</feature>
<dbReference type="PANTHER" id="PTHR12849:SF0">
    <property type="entry name" value="LARIAT DEBRANCHING ENZYME"/>
    <property type="match status" value="1"/>
</dbReference>
<comment type="subcellular location">
    <subcellularLocation>
        <location evidence="4">Nucleus</location>
    </subcellularLocation>
</comment>
<evidence type="ECO:0000256" key="3">
    <source>
        <dbReference type="ARBA" id="ARBA00001954"/>
    </source>
</evidence>
<protein>
    <recommendedName>
        <fullName evidence="14">Lariat debranching enzyme C-terminal domain-containing protein</fullName>
    </recommendedName>
</protein>
<keyword evidence="9" id="KW-0862">Zinc</keyword>
<sequence>MKIAVEGCCHGELDKIYETVAYLEKCNNVKVDLLLICGDFQAVRNKSDLETMAVPPKYRKMNTFWKYYSGNKTAPILTVIIGGNHEASSYLQELPYGGWVAPNIYYMGYAGVIQCGGIRIAGLSGIYKGKDYHRGHFEHPPYTEETKRSCYHVRNIEVFRLKQIKKPIDIFISHDWPRGIYDYGNVRALLSKKAFFRSEVESGTLGSVAAEELLHHVKPKYWFAAHLHCKFAALVTHKSENEDTKETKFLALDKCLPKRKFLQIIDIPSDSSKLVELELDPEWLAILKSTNHLLTLSRSNCYMPGVGSPNRYDFTPTSEEVEAVSEDFGQIFKIPENFERTAEPYDPKTKERCSPQMTINPQTTLLCEMLELTDPFAVFCGKQKPANYEITIQSPASDVGSLDDSALVDDSDLTDSTIDLTTINSTLEMSNNPDEISIDDLDGDEDSEVSIAKDASPINQEQPSLSLPPPKCNMEEADCSQLTSNLDDSSFEFKNSLPGQILFVEECTEKLNASMESDSSVSSGKRSASADTDTLSSMTGDESSPVKMKKLKRRNQALYANNEES</sequence>
<dbReference type="CDD" id="cd00844">
    <property type="entry name" value="MPP_Dbr1_N"/>
    <property type="match status" value="1"/>
</dbReference>
<comment type="cofactor">
    <cofactor evidence="3">
        <name>Fe(2+)</name>
        <dbReference type="ChEBI" id="CHEBI:29033"/>
    </cofactor>
</comment>
<keyword evidence="8" id="KW-0378">Hydrolase</keyword>
<dbReference type="GO" id="GO:0005634">
    <property type="term" value="C:nucleus"/>
    <property type="evidence" value="ECO:0007669"/>
    <property type="project" value="UniProtKB-SubCell"/>
</dbReference>
<dbReference type="GO" id="GO:0000398">
    <property type="term" value="P:mRNA splicing, via spliceosome"/>
    <property type="evidence" value="ECO:0007669"/>
    <property type="project" value="TreeGrafter"/>
</dbReference>
<feature type="region of interest" description="Disordered" evidence="13">
    <location>
        <begin position="513"/>
        <end position="565"/>
    </location>
</feature>
<evidence type="ECO:0000256" key="2">
    <source>
        <dbReference type="ARBA" id="ARBA00001947"/>
    </source>
</evidence>
<keyword evidence="10" id="KW-0408">Iron</keyword>
<dbReference type="Proteomes" id="UP001208570">
    <property type="component" value="Unassembled WGS sequence"/>
</dbReference>
<dbReference type="GO" id="GO:0008419">
    <property type="term" value="F:RNA lariat debranching enzyme activity"/>
    <property type="evidence" value="ECO:0007669"/>
    <property type="project" value="TreeGrafter"/>
</dbReference>
<feature type="compositionally biased region" description="Low complexity" evidence="13">
    <location>
        <begin position="517"/>
        <end position="529"/>
    </location>
</feature>
<dbReference type="InterPro" id="IPR007708">
    <property type="entry name" value="DBR1_C"/>
</dbReference>
<comment type="cofactor">
    <cofactor evidence="1">
        <name>Mn(2+)</name>
        <dbReference type="ChEBI" id="CHEBI:29035"/>
    </cofactor>
</comment>
<gene>
    <name evidence="15" type="ORF">LSH36_1127g00060</name>
</gene>
<evidence type="ECO:0000259" key="14">
    <source>
        <dbReference type="SMART" id="SM01124"/>
    </source>
</evidence>
<keyword evidence="6" id="KW-0507">mRNA processing</keyword>
<evidence type="ECO:0000313" key="16">
    <source>
        <dbReference type="Proteomes" id="UP001208570"/>
    </source>
</evidence>
<dbReference type="InterPro" id="IPR029052">
    <property type="entry name" value="Metallo-depent_PP-like"/>
</dbReference>
<evidence type="ECO:0000256" key="8">
    <source>
        <dbReference type="ARBA" id="ARBA00022801"/>
    </source>
</evidence>
<dbReference type="InterPro" id="IPR004843">
    <property type="entry name" value="Calcineurin-like_PHP"/>
</dbReference>
<feature type="compositionally biased region" description="Polar residues" evidence="13">
    <location>
        <begin position="530"/>
        <end position="542"/>
    </location>
</feature>
<comment type="cofactor">
    <cofactor evidence="2">
        <name>Zn(2+)</name>
        <dbReference type="ChEBI" id="CHEBI:29105"/>
    </cofactor>
</comment>
<comment type="similarity">
    <text evidence="5">Belongs to the lariat debranching enzyme family.</text>
</comment>
<keyword evidence="11" id="KW-0464">Manganese</keyword>
<dbReference type="PANTHER" id="PTHR12849">
    <property type="entry name" value="RNA LARIAT DEBRANCHING ENZYME"/>
    <property type="match status" value="1"/>
</dbReference>
<keyword evidence="7" id="KW-0479">Metal-binding</keyword>
<keyword evidence="12" id="KW-0539">Nucleus</keyword>
<evidence type="ECO:0000256" key="13">
    <source>
        <dbReference type="SAM" id="MobiDB-lite"/>
    </source>
</evidence>
<dbReference type="SMART" id="SM01124">
    <property type="entry name" value="DBR1"/>
    <property type="match status" value="1"/>
</dbReference>
<dbReference type="SUPFAM" id="SSF56300">
    <property type="entry name" value="Metallo-dependent phosphatases"/>
    <property type="match status" value="1"/>
</dbReference>
<evidence type="ECO:0000256" key="4">
    <source>
        <dbReference type="ARBA" id="ARBA00004123"/>
    </source>
</evidence>
<proteinExistence type="inferred from homology"/>
<dbReference type="Pfam" id="PF05011">
    <property type="entry name" value="DBR1"/>
    <property type="match status" value="1"/>
</dbReference>
<evidence type="ECO:0000256" key="6">
    <source>
        <dbReference type="ARBA" id="ARBA00022664"/>
    </source>
</evidence>
<organism evidence="15 16">
    <name type="scientific">Paralvinella palmiformis</name>
    <dbReference type="NCBI Taxonomy" id="53620"/>
    <lineage>
        <taxon>Eukaryota</taxon>
        <taxon>Metazoa</taxon>
        <taxon>Spiralia</taxon>
        <taxon>Lophotrochozoa</taxon>
        <taxon>Annelida</taxon>
        <taxon>Polychaeta</taxon>
        <taxon>Sedentaria</taxon>
        <taxon>Canalipalpata</taxon>
        <taxon>Terebellida</taxon>
        <taxon>Terebelliformia</taxon>
        <taxon>Alvinellidae</taxon>
        <taxon>Paralvinella</taxon>
    </lineage>
</organism>
<dbReference type="InterPro" id="IPR041816">
    <property type="entry name" value="Dbr1_N"/>
</dbReference>
<dbReference type="AlphaFoldDB" id="A0AAD9IVF6"/>
<evidence type="ECO:0000256" key="10">
    <source>
        <dbReference type="ARBA" id="ARBA00023004"/>
    </source>
</evidence>
<dbReference type="EMBL" id="JAODUP010001127">
    <property type="protein sequence ID" value="KAK2141287.1"/>
    <property type="molecule type" value="Genomic_DNA"/>
</dbReference>
<evidence type="ECO:0000256" key="1">
    <source>
        <dbReference type="ARBA" id="ARBA00001936"/>
    </source>
</evidence>
<keyword evidence="16" id="KW-1185">Reference proteome</keyword>
<evidence type="ECO:0000256" key="11">
    <source>
        <dbReference type="ARBA" id="ARBA00023211"/>
    </source>
</evidence>